<accession>A0A9X4H4V0</accession>
<gene>
    <name evidence="9" type="ORF">L7E55_05885</name>
</gene>
<evidence type="ECO:0000256" key="4">
    <source>
        <dbReference type="ARBA" id="ARBA00022692"/>
    </source>
</evidence>
<dbReference type="AlphaFoldDB" id="A0A9X4H4V0"/>
<keyword evidence="5 7" id="KW-1133">Transmembrane helix</keyword>
<dbReference type="NCBIfam" id="TIGR03025">
    <property type="entry name" value="EPS_sugtrans"/>
    <property type="match status" value="1"/>
</dbReference>
<dbReference type="EMBL" id="JAKOAV010000008">
    <property type="protein sequence ID" value="MDF9407892.1"/>
    <property type="molecule type" value="Genomic_DNA"/>
</dbReference>
<proteinExistence type="inferred from homology"/>
<organism evidence="9 10">
    <name type="scientific">Pelotomaculum isophthalicicum JI</name>
    <dbReference type="NCBI Taxonomy" id="947010"/>
    <lineage>
        <taxon>Bacteria</taxon>
        <taxon>Bacillati</taxon>
        <taxon>Bacillota</taxon>
        <taxon>Clostridia</taxon>
        <taxon>Eubacteriales</taxon>
        <taxon>Desulfotomaculaceae</taxon>
        <taxon>Pelotomaculum</taxon>
    </lineage>
</organism>
<dbReference type="Gene3D" id="3.40.50.720">
    <property type="entry name" value="NAD(P)-binding Rossmann-like Domain"/>
    <property type="match status" value="1"/>
</dbReference>
<feature type="transmembrane region" description="Helical" evidence="7">
    <location>
        <begin position="103"/>
        <end position="123"/>
    </location>
</feature>
<evidence type="ECO:0000313" key="10">
    <source>
        <dbReference type="Proteomes" id="UP001154312"/>
    </source>
</evidence>
<feature type="transmembrane region" description="Helical" evidence="7">
    <location>
        <begin position="74"/>
        <end position="97"/>
    </location>
</feature>
<comment type="similarity">
    <text evidence="2">Belongs to the bacterial sugar transferase family.</text>
</comment>
<evidence type="ECO:0000256" key="7">
    <source>
        <dbReference type="SAM" id="Phobius"/>
    </source>
</evidence>
<dbReference type="PANTHER" id="PTHR30576">
    <property type="entry name" value="COLANIC BIOSYNTHESIS UDP-GLUCOSE LIPID CARRIER TRANSFERASE"/>
    <property type="match status" value="1"/>
</dbReference>
<feature type="transmembrane region" description="Helical" evidence="7">
    <location>
        <begin position="48"/>
        <end position="67"/>
    </location>
</feature>
<comment type="subcellular location">
    <subcellularLocation>
        <location evidence="1">Membrane</location>
        <topology evidence="1">Multi-pass membrane protein</topology>
    </subcellularLocation>
</comment>
<feature type="domain" description="Bacterial sugar transferase" evidence="8">
    <location>
        <begin position="278"/>
        <end position="458"/>
    </location>
</feature>
<reference evidence="9" key="1">
    <citation type="submission" date="2022-02" db="EMBL/GenBank/DDBJ databases">
        <authorList>
            <person name="Leng L."/>
        </authorList>
    </citation>
    <scope>NUCLEOTIDE SEQUENCE</scope>
    <source>
        <strain evidence="9">JI</strain>
    </source>
</reference>
<dbReference type="InterPro" id="IPR017475">
    <property type="entry name" value="EPS_sugar_tfrase"/>
</dbReference>
<keyword evidence="4 7" id="KW-0812">Transmembrane</keyword>
<protein>
    <submittedName>
        <fullName evidence="9">Sugar transferase</fullName>
    </submittedName>
</protein>
<feature type="transmembrane region" description="Helical" evidence="7">
    <location>
        <begin position="283"/>
        <end position="304"/>
    </location>
</feature>
<dbReference type="InterPro" id="IPR003362">
    <property type="entry name" value="Bact_transf"/>
</dbReference>
<evidence type="ECO:0000256" key="6">
    <source>
        <dbReference type="ARBA" id="ARBA00023136"/>
    </source>
</evidence>
<evidence type="ECO:0000256" key="3">
    <source>
        <dbReference type="ARBA" id="ARBA00022679"/>
    </source>
</evidence>
<dbReference type="GO" id="GO:0016020">
    <property type="term" value="C:membrane"/>
    <property type="evidence" value="ECO:0007669"/>
    <property type="project" value="UniProtKB-SubCell"/>
</dbReference>
<name>A0A9X4H4V0_9FIRM</name>
<evidence type="ECO:0000313" key="9">
    <source>
        <dbReference type="EMBL" id="MDF9407892.1"/>
    </source>
</evidence>
<keyword evidence="10" id="KW-1185">Reference proteome</keyword>
<dbReference type="RefSeq" id="WP_277443145.1">
    <property type="nucleotide sequence ID" value="NZ_JAKOAV010000008.1"/>
</dbReference>
<keyword evidence="3 9" id="KW-0808">Transferase</keyword>
<dbReference type="GO" id="GO:0016780">
    <property type="term" value="F:phosphotransferase activity, for other substituted phosphate groups"/>
    <property type="evidence" value="ECO:0007669"/>
    <property type="project" value="TreeGrafter"/>
</dbReference>
<feature type="transmembrane region" description="Helical" evidence="7">
    <location>
        <begin position="12"/>
        <end position="36"/>
    </location>
</feature>
<evidence type="ECO:0000256" key="1">
    <source>
        <dbReference type="ARBA" id="ARBA00004141"/>
    </source>
</evidence>
<comment type="caution">
    <text evidence="9">The sequence shown here is derived from an EMBL/GenBank/DDBJ whole genome shotgun (WGS) entry which is preliminary data.</text>
</comment>
<sequence length="464" mass="52506">MEMQKDKIFFRIGLVLFDLVLVNLAYILAFLIKFGWDIPERNLTPYLSTWPWLTVSALALFYFYRLYGSYRWRWAEVFASLICVVFFQAMVGMALSFLFRNFAFPRTVLLAAPFIQLALLSLWRRAAWHLERGLQGIRRVIVVGQPLEAVALAEKLESAAGGTIKVSGLVLESQSEPGYSVYESSCSVENRWPLLGELPEFCQCLDIVKPDQVFICSNLSQEHKAGVINSCVAKDIKVFLVPDLYEIMLTQARLDQVDDVPIFAVGRLKIPEESMILKRLIDIVLSLAALVVAAPLCILAGIAIKLDSPGPVLYRQKRLTMQEKSFYLYKFRTMVVNAEQESGPVLASENDPRVTRVGRLLRAARIDEIPQLLNVLKGDMSIVGPRPERPFFVNELVKQKPEYVYRMNVKSGITGLAQIAGRYSTSPENKLKYDLLYTKSYSPAKDLAILLQTVKVMLMKDRAS</sequence>
<dbReference type="PANTHER" id="PTHR30576:SF0">
    <property type="entry name" value="UNDECAPRENYL-PHOSPHATE N-ACETYLGALACTOSAMINYL 1-PHOSPHATE TRANSFERASE-RELATED"/>
    <property type="match status" value="1"/>
</dbReference>
<keyword evidence="6 7" id="KW-0472">Membrane</keyword>
<dbReference type="Pfam" id="PF02397">
    <property type="entry name" value="Bac_transf"/>
    <property type="match status" value="1"/>
</dbReference>
<dbReference type="Proteomes" id="UP001154312">
    <property type="component" value="Unassembled WGS sequence"/>
</dbReference>
<evidence type="ECO:0000256" key="2">
    <source>
        <dbReference type="ARBA" id="ARBA00006464"/>
    </source>
</evidence>
<evidence type="ECO:0000256" key="5">
    <source>
        <dbReference type="ARBA" id="ARBA00022989"/>
    </source>
</evidence>
<evidence type="ECO:0000259" key="8">
    <source>
        <dbReference type="Pfam" id="PF02397"/>
    </source>
</evidence>